<dbReference type="InterPro" id="IPR012910">
    <property type="entry name" value="Plug_dom"/>
</dbReference>
<dbReference type="InterPro" id="IPR037066">
    <property type="entry name" value="Plug_dom_sf"/>
</dbReference>
<dbReference type="Pfam" id="PF00593">
    <property type="entry name" value="TonB_dep_Rec_b-barrel"/>
    <property type="match status" value="1"/>
</dbReference>
<evidence type="ECO:0000256" key="9">
    <source>
        <dbReference type="ARBA" id="ARBA00023065"/>
    </source>
</evidence>
<evidence type="ECO:0000256" key="13">
    <source>
        <dbReference type="ARBA" id="ARBA00023237"/>
    </source>
</evidence>
<evidence type="ECO:0000256" key="5">
    <source>
        <dbReference type="ARBA" id="ARBA00022496"/>
    </source>
</evidence>
<dbReference type="InterPro" id="IPR039426">
    <property type="entry name" value="TonB-dep_rcpt-like"/>
</dbReference>
<evidence type="ECO:0000259" key="17">
    <source>
        <dbReference type="Pfam" id="PF00593"/>
    </source>
</evidence>
<comment type="similarity">
    <text evidence="2 14 15">Belongs to the TonB-dependent receptor family.</text>
</comment>
<dbReference type="InterPro" id="IPR010105">
    <property type="entry name" value="TonB_sidphr_rcpt"/>
</dbReference>
<evidence type="ECO:0000256" key="3">
    <source>
        <dbReference type="ARBA" id="ARBA00022448"/>
    </source>
</evidence>
<dbReference type="Proteomes" id="UP001447857">
    <property type="component" value="Chromosome"/>
</dbReference>
<evidence type="ECO:0000256" key="8">
    <source>
        <dbReference type="ARBA" id="ARBA00023004"/>
    </source>
</evidence>
<dbReference type="Gene3D" id="2.40.170.20">
    <property type="entry name" value="TonB-dependent receptor, beta-barrel domain"/>
    <property type="match status" value="1"/>
</dbReference>
<dbReference type="NCBIfam" id="TIGR01783">
    <property type="entry name" value="TonB-siderophor"/>
    <property type="match status" value="1"/>
</dbReference>
<dbReference type="SUPFAM" id="SSF56935">
    <property type="entry name" value="Porins"/>
    <property type="match status" value="1"/>
</dbReference>
<keyword evidence="12 19" id="KW-0675">Receptor</keyword>
<dbReference type="Gene3D" id="2.170.130.10">
    <property type="entry name" value="TonB-dependent receptor, plug domain"/>
    <property type="match status" value="1"/>
</dbReference>
<dbReference type="InterPro" id="IPR000531">
    <property type="entry name" value="Beta-barrel_TonB"/>
</dbReference>
<feature type="domain" description="TonB-dependent receptor-like beta-barrel" evidence="17">
    <location>
        <begin position="359"/>
        <end position="784"/>
    </location>
</feature>
<reference evidence="19 20" key="1">
    <citation type="submission" date="2024-02" db="EMBL/GenBank/DDBJ databases">
        <title>complete genome of Flavobacterium ginsenosidimutans Str. YTB16.</title>
        <authorList>
            <person name="Wang Q."/>
        </authorList>
    </citation>
    <scope>NUCLEOTIDE SEQUENCE [LARGE SCALE GENOMIC DNA]</scope>
    <source>
        <strain evidence="19 20">YTB16</strain>
    </source>
</reference>
<evidence type="ECO:0000256" key="14">
    <source>
        <dbReference type="PROSITE-ProRule" id="PRU01360"/>
    </source>
</evidence>
<keyword evidence="6 14" id="KW-0812">Transmembrane</keyword>
<evidence type="ECO:0000256" key="4">
    <source>
        <dbReference type="ARBA" id="ARBA00022452"/>
    </source>
</evidence>
<keyword evidence="3 14" id="KW-0813">Transport</keyword>
<dbReference type="CDD" id="cd01347">
    <property type="entry name" value="ligand_gated_channel"/>
    <property type="match status" value="1"/>
</dbReference>
<protein>
    <submittedName>
        <fullName evidence="19">TonB-dependent receptor</fullName>
    </submittedName>
</protein>
<dbReference type="Pfam" id="PF07715">
    <property type="entry name" value="Plug"/>
    <property type="match status" value="1"/>
</dbReference>
<dbReference type="InterPro" id="IPR013784">
    <property type="entry name" value="Carb-bd-like_fold"/>
</dbReference>
<comment type="subcellular location">
    <subcellularLocation>
        <location evidence="1 14">Cell outer membrane</location>
        <topology evidence="1 14">Multi-pass membrane protein</topology>
    </subcellularLocation>
</comment>
<evidence type="ECO:0000313" key="19">
    <source>
        <dbReference type="EMBL" id="WXK51715.1"/>
    </source>
</evidence>
<name>A0ABZ2QC60_9FLAO</name>
<organism evidence="19 20">
    <name type="scientific">Flavobacterium ginsenosidimutans</name>
    <dbReference type="NCBI Taxonomy" id="687844"/>
    <lineage>
        <taxon>Bacteria</taxon>
        <taxon>Pseudomonadati</taxon>
        <taxon>Bacteroidota</taxon>
        <taxon>Flavobacteriia</taxon>
        <taxon>Flavobacteriales</taxon>
        <taxon>Flavobacteriaceae</taxon>
        <taxon>Flavobacterium</taxon>
    </lineage>
</organism>
<feature type="chain" id="PRO_5045506729" evidence="16">
    <location>
        <begin position="25"/>
        <end position="812"/>
    </location>
</feature>
<evidence type="ECO:0000256" key="11">
    <source>
        <dbReference type="ARBA" id="ARBA00023136"/>
    </source>
</evidence>
<evidence type="ECO:0000313" key="20">
    <source>
        <dbReference type="Proteomes" id="UP001447857"/>
    </source>
</evidence>
<evidence type="ECO:0000256" key="6">
    <source>
        <dbReference type="ARBA" id="ARBA00022692"/>
    </source>
</evidence>
<feature type="signal peptide" evidence="16">
    <location>
        <begin position="1"/>
        <end position="24"/>
    </location>
</feature>
<evidence type="ECO:0000256" key="1">
    <source>
        <dbReference type="ARBA" id="ARBA00004571"/>
    </source>
</evidence>
<keyword evidence="4 14" id="KW-1134">Transmembrane beta strand</keyword>
<feature type="domain" description="TonB-dependent receptor plug" evidence="18">
    <location>
        <begin position="140"/>
        <end position="232"/>
    </location>
</feature>
<accession>A0ABZ2QC60</accession>
<evidence type="ECO:0000256" key="12">
    <source>
        <dbReference type="ARBA" id="ARBA00023170"/>
    </source>
</evidence>
<keyword evidence="11 14" id="KW-0472">Membrane</keyword>
<keyword evidence="7 16" id="KW-0732">Signal</keyword>
<evidence type="ECO:0000256" key="15">
    <source>
        <dbReference type="RuleBase" id="RU003357"/>
    </source>
</evidence>
<evidence type="ECO:0000259" key="18">
    <source>
        <dbReference type="Pfam" id="PF07715"/>
    </source>
</evidence>
<dbReference type="Pfam" id="PF13715">
    <property type="entry name" value="CarbopepD_reg_2"/>
    <property type="match status" value="1"/>
</dbReference>
<evidence type="ECO:0000256" key="7">
    <source>
        <dbReference type="ARBA" id="ARBA00022729"/>
    </source>
</evidence>
<evidence type="ECO:0000256" key="10">
    <source>
        <dbReference type="ARBA" id="ARBA00023077"/>
    </source>
</evidence>
<keyword evidence="5" id="KW-0410">Iron transport</keyword>
<dbReference type="PANTHER" id="PTHR32552">
    <property type="entry name" value="FERRICHROME IRON RECEPTOR-RELATED"/>
    <property type="match status" value="1"/>
</dbReference>
<dbReference type="InterPro" id="IPR036942">
    <property type="entry name" value="Beta-barrel_TonB_sf"/>
</dbReference>
<keyword evidence="13 14" id="KW-0998">Cell outer membrane</keyword>
<keyword evidence="20" id="KW-1185">Reference proteome</keyword>
<evidence type="ECO:0000256" key="16">
    <source>
        <dbReference type="SAM" id="SignalP"/>
    </source>
</evidence>
<dbReference type="PROSITE" id="PS52016">
    <property type="entry name" value="TONB_DEPENDENT_REC_3"/>
    <property type="match status" value="1"/>
</dbReference>
<proteinExistence type="inferred from homology"/>
<dbReference type="Gene3D" id="2.60.40.1120">
    <property type="entry name" value="Carboxypeptidase-like, regulatory domain"/>
    <property type="match status" value="1"/>
</dbReference>
<dbReference type="EMBL" id="CP147988">
    <property type="protein sequence ID" value="WXK51715.1"/>
    <property type="molecule type" value="Genomic_DNA"/>
</dbReference>
<keyword evidence="10 15" id="KW-0798">TonB box</keyword>
<dbReference type="SUPFAM" id="SSF49452">
    <property type="entry name" value="Starch-binding domain-like"/>
    <property type="match status" value="1"/>
</dbReference>
<dbReference type="PANTHER" id="PTHR32552:SF68">
    <property type="entry name" value="FERRICHROME OUTER MEMBRANE TRANSPORTER_PHAGE RECEPTOR"/>
    <property type="match status" value="1"/>
</dbReference>
<keyword evidence="9" id="KW-0406">Ion transport</keyword>
<gene>
    <name evidence="19" type="ORF">V6624_08745</name>
</gene>
<dbReference type="RefSeq" id="WP_338841569.1">
    <property type="nucleotide sequence ID" value="NZ_CP147988.1"/>
</dbReference>
<keyword evidence="8" id="KW-0408">Iron</keyword>
<evidence type="ECO:0000256" key="2">
    <source>
        <dbReference type="ARBA" id="ARBA00009810"/>
    </source>
</evidence>
<sequence>MSFKTLLSLVSFCFILFVSTTVQAQEKATIKGQISLSNNDAADNVSVVLKGTKIGTVTDNLGFYEIKNVNPGNYTIRVSAVGHSTKEESIVVNEGETLTRNFVLINNSEQLEEIFVKGNANKYTKAESNYVSKMTIKNLENSQVYSVVTKDLMKDQLVVNQDEALKNVPGLYQLWASTGRVGDGGSYFASRGFITQSLLRNGIAGKITNNVDASNLERLESIKGPSATLFGSLLTSYGGLINRVTKKPSERFGGEISYQSGSYGLNRLTADVNTSLNDDDTALLRINGAYNNANTFQDYGHTRSYFFAPSFSYKVNDRLTISIDAELSNVDASSMPLIYIPFGSTPSSLGLYDAKDIKMNWSRSFTGGEFMMNTKTSNIFAQADYALSDKWKSQTVLSTSTNQSEGPQTWFYLLGNNKMSRNVWNIDGRDNILEFQQNFNGEFELFGMKNRALVGGDIYRLESKTGYGYLPTFFYFDEVDYTAANANYYDFNPKAVEALFAEGTSYKALTSLTTYSAYVADVINVTDQLILSAALRFDHFQNDGTFDPAGNTKTGNYSQNALSPKFGVVYQIIKDQVSIFGNYQNSFKNVGYLNADSNGTPELKAFDPEKANQFEGGVKVNAFSNKVSATFSYYNIEVKDIVRTGPIANTNVQDGNQTSKGFEAEITANPISGLNFIFGYAFNNSKLNNANADVNGLRPETAGPENLINYWISYSLQTSKLKGLGIGFGGNFADKTYAYNRNVTDANTGVTATQTFTLPSYAVLNAALYYDQPKYRLSLKVNNLTDELYFNGYTTINVQSPRMFMGSVAYKF</sequence>